<dbReference type="OrthoDB" id="7863713at2"/>
<dbReference type="EMBL" id="FXYF01000007">
    <property type="protein sequence ID" value="SMX43999.1"/>
    <property type="molecule type" value="Genomic_DNA"/>
</dbReference>
<protein>
    <submittedName>
        <fullName evidence="2">Uncharacterized protein</fullName>
    </submittedName>
</protein>
<organism evidence="2 3">
    <name type="scientific">Maliponia aquimaris</name>
    <dbReference type="NCBI Taxonomy" id="1673631"/>
    <lineage>
        <taxon>Bacteria</taxon>
        <taxon>Pseudomonadati</taxon>
        <taxon>Pseudomonadota</taxon>
        <taxon>Alphaproteobacteria</taxon>
        <taxon>Rhodobacterales</taxon>
        <taxon>Paracoccaceae</taxon>
        <taxon>Maliponia</taxon>
    </lineage>
</organism>
<reference evidence="2 3" key="1">
    <citation type="submission" date="2017-05" db="EMBL/GenBank/DDBJ databases">
        <authorList>
            <person name="Song R."/>
            <person name="Chenine A.L."/>
            <person name="Ruprecht R.M."/>
        </authorList>
    </citation>
    <scope>NUCLEOTIDE SEQUENCE [LARGE SCALE GENOMIC DNA]</scope>
    <source>
        <strain evidence="2 3">CECT 8898</strain>
    </source>
</reference>
<sequence length="102" mass="11813">MKDDPINLDGRRSAAGQRETQMRRRPVNSPSRMVASGQPPLDELEKQMLADPARTWPEVMTKWRFLLERYAETPEAADARIQKLIQRALADLERLRKREAGE</sequence>
<evidence type="ECO:0000313" key="3">
    <source>
        <dbReference type="Proteomes" id="UP000207598"/>
    </source>
</evidence>
<feature type="compositionally biased region" description="Basic and acidic residues" evidence="1">
    <location>
        <begin position="1"/>
        <end position="12"/>
    </location>
</feature>
<dbReference type="AlphaFoldDB" id="A0A238KMC2"/>
<dbReference type="Proteomes" id="UP000207598">
    <property type="component" value="Unassembled WGS sequence"/>
</dbReference>
<accession>A0A238KMC2</accession>
<name>A0A238KMC2_9RHOB</name>
<evidence type="ECO:0000256" key="1">
    <source>
        <dbReference type="SAM" id="MobiDB-lite"/>
    </source>
</evidence>
<evidence type="ECO:0000313" key="2">
    <source>
        <dbReference type="EMBL" id="SMX43999.1"/>
    </source>
</evidence>
<feature type="region of interest" description="Disordered" evidence="1">
    <location>
        <begin position="1"/>
        <end position="38"/>
    </location>
</feature>
<proteinExistence type="predicted"/>
<dbReference type="RefSeq" id="WP_094021764.1">
    <property type="nucleotide sequence ID" value="NZ_FXYF01000007.1"/>
</dbReference>
<keyword evidence="3" id="KW-1185">Reference proteome</keyword>
<gene>
    <name evidence="2" type="ORF">MAA8898_02961</name>
</gene>